<name>A0AAV4NBI3_CAEEX</name>
<keyword evidence="2" id="KW-1185">Reference proteome</keyword>
<evidence type="ECO:0000313" key="1">
    <source>
        <dbReference type="EMBL" id="GIX81155.1"/>
    </source>
</evidence>
<reference evidence="1 2" key="1">
    <citation type="submission" date="2021-06" db="EMBL/GenBank/DDBJ databases">
        <title>Caerostris extrusa draft genome.</title>
        <authorList>
            <person name="Kono N."/>
            <person name="Arakawa K."/>
        </authorList>
    </citation>
    <scope>NUCLEOTIDE SEQUENCE [LARGE SCALE GENOMIC DNA]</scope>
</reference>
<comment type="caution">
    <text evidence="1">The sequence shown here is derived from an EMBL/GenBank/DDBJ whole genome shotgun (WGS) entry which is preliminary data.</text>
</comment>
<dbReference type="Proteomes" id="UP001054945">
    <property type="component" value="Unassembled WGS sequence"/>
</dbReference>
<dbReference type="EMBL" id="BPLR01020656">
    <property type="protein sequence ID" value="GIX81155.1"/>
    <property type="molecule type" value="Genomic_DNA"/>
</dbReference>
<proteinExistence type="predicted"/>
<organism evidence="1 2">
    <name type="scientific">Caerostris extrusa</name>
    <name type="common">Bark spider</name>
    <name type="synonym">Caerostris bankana</name>
    <dbReference type="NCBI Taxonomy" id="172846"/>
    <lineage>
        <taxon>Eukaryota</taxon>
        <taxon>Metazoa</taxon>
        <taxon>Ecdysozoa</taxon>
        <taxon>Arthropoda</taxon>
        <taxon>Chelicerata</taxon>
        <taxon>Arachnida</taxon>
        <taxon>Araneae</taxon>
        <taxon>Araneomorphae</taxon>
        <taxon>Entelegynae</taxon>
        <taxon>Araneoidea</taxon>
        <taxon>Araneidae</taxon>
        <taxon>Caerostris</taxon>
    </lineage>
</organism>
<gene>
    <name evidence="1" type="ORF">CEXT_497301</name>
</gene>
<protein>
    <submittedName>
        <fullName evidence="1">Uncharacterized protein</fullName>
    </submittedName>
</protein>
<sequence length="90" mass="10612">MVVPRVRDKGQEFFLDLPLVVVLPFQQKERENLLIPNRKNKQSKSSRMNVNMVVPRVRDKGQEFFLDLPLVAVLLFQQKEREKPFDFEGA</sequence>
<evidence type="ECO:0000313" key="2">
    <source>
        <dbReference type="Proteomes" id="UP001054945"/>
    </source>
</evidence>
<accession>A0AAV4NBI3</accession>
<dbReference type="AlphaFoldDB" id="A0AAV4NBI3"/>